<reference evidence="1" key="1">
    <citation type="submission" date="2023-10" db="EMBL/GenBank/DDBJ databases">
        <title>Genome assembly of Pristionchus species.</title>
        <authorList>
            <person name="Yoshida K."/>
            <person name="Sommer R.J."/>
        </authorList>
    </citation>
    <scope>NUCLEOTIDE SEQUENCE</scope>
    <source>
        <strain evidence="1">RS5133</strain>
    </source>
</reference>
<comment type="caution">
    <text evidence="1">The sequence shown here is derived from an EMBL/GenBank/DDBJ whole genome shotgun (WGS) entry which is preliminary data.</text>
</comment>
<sequence>LSSKLIARECSYSEASALVLVKNLLKLSVVRVGESTLRSDVDYDDHLSLVLLSQRDFLAVRVLH</sequence>
<feature type="non-terminal residue" evidence="1">
    <location>
        <position position="64"/>
    </location>
</feature>
<proteinExistence type="predicted"/>
<protein>
    <submittedName>
        <fullName evidence="1">Uncharacterized protein</fullName>
    </submittedName>
</protein>
<dbReference type="EMBL" id="BTSY01000002">
    <property type="protein sequence ID" value="GMT15043.1"/>
    <property type="molecule type" value="Genomic_DNA"/>
</dbReference>
<organism evidence="1 2">
    <name type="scientific">Pristionchus fissidentatus</name>
    <dbReference type="NCBI Taxonomy" id="1538716"/>
    <lineage>
        <taxon>Eukaryota</taxon>
        <taxon>Metazoa</taxon>
        <taxon>Ecdysozoa</taxon>
        <taxon>Nematoda</taxon>
        <taxon>Chromadorea</taxon>
        <taxon>Rhabditida</taxon>
        <taxon>Rhabditina</taxon>
        <taxon>Diplogasteromorpha</taxon>
        <taxon>Diplogasteroidea</taxon>
        <taxon>Neodiplogasteridae</taxon>
        <taxon>Pristionchus</taxon>
    </lineage>
</organism>
<accession>A0AAV5VA03</accession>
<gene>
    <name evidence="1" type="ORF">PFISCL1PPCAC_6340</name>
</gene>
<dbReference type="Proteomes" id="UP001432322">
    <property type="component" value="Unassembled WGS sequence"/>
</dbReference>
<keyword evidence="2" id="KW-1185">Reference proteome</keyword>
<dbReference type="AlphaFoldDB" id="A0AAV5VA03"/>
<evidence type="ECO:0000313" key="1">
    <source>
        <dbReference type="EMBL" id="GMT15043.1"/>
    </source>
</evidence>
<feature type="non-terminal residue" evidence="1">
    <location>
        <position position="1"/>
    </location>
</feature>
<evidence type="ECO:0000313" key="2">
    <source>
        <dbReference type="Proteomes" id="UP001432322"/>
    </source>
</evidence>
<name>A0AAV5VA03_9BILA</name>